<accession>A0ABR1RUJ5</accession>
<evidence type="ECO:0000256" key="1">
    <source>
        <dbReference type="SAM" id="SignalP"/>
    </source>
</evidence>
<proteinExistence type="predicted"/>
<gene>
    <name evidence="2" type="ORF">PG991_007692</name>
</gene>
<dbReference type="EMBL" id="JAQQWI010000010">
    <property type="protein sequence ID" value="KAK8018502.1"/>
    <property type="molecule type" value="Genomic_DNA"/>
</dbReference>
<evidence type="ECO:0000313" key="3">
    <source>
        <dbReference type="Proteomes" id="UP001396898"/>
    </source>
</evidence>
<name>A0ABR1RUJ5_9PEZI</name>
<comment type="caution">
    <text evidence="2">The sequence shown here is derived from an EMBL/GenBank/DDBJ whole genome shotgun (WGS) entry which is preliminary data.</text>
</comment>
<dbReference type="Proteomes" id="UP001396898">
    <property type="component" value="Unassembled WGS sequence"/>
</dbReference>
<sequence>MQSFIIAFVTFMVCLGANAASNITEVLAALPDGGYIMDMGVDENGLFGIADLGGKPFPGSPFTVNPGFVPPPTGHGAGNAAFTNTRDQWSCDARNETIDSASWKDAGSFLTSWCGAGNMVPEHKVVTWTENSSMAYLCNYAGPQNCDGLEYWNYMHFIGKECGSTGCGWFHQSSGNMTYGRGLKAGLSSPHHICYV</sequence>
<evidence type="ECO:0000313" key="2">
    <source>
        <dbReference type="EMBL" id="KAK8018502.1"/>
    </source>
</evidence>
<keyword evidence="1" id="KW-0732">Signal</keyword>
<feature type="signal peptide" evidence="1">
    <location>
        <begin position="1"/>
        <end position="19"/>
    </location>
</feature>
<reference evidence="2 3" key="1">
    <citation type="submission" date="2023-01" db="EMBL/GenBank/DDBJ databases">
        <title>Analysis of 21 Apiospora genomes using comparative genomics revels a genus with tremendous synthesis potential of carbohydrate active enzymes and secondary metabolites.</title>
        <authorList>
            <person name="Sorensen T."/>
        </authorList>
    </citation>
    <scope>NUCLEOTIDE SEQUENCE [LARGE SCALE GENOMIC DNA]</scope>
    <source>
        <strain evidence="2 3">CBS 20057</strain>
    </source>
</reference>
<feature type="chain" id="PRO_5046971408" evidence="1">
    <location>
        <begin position="20"/>
        <end position="196"/>
    </location>
</feature>
<protein>
    <submittedName>
        <fullName evidence="2">Uncharacterized protein</fullName>
    </submittedName>
</protein>
<keyword evidence="3" id="KW-1185">Reference proteome</keyword>
<organism evidence="2 3">
    <name type="scientific">Apiospora marii</name>
    <dbReference type="NCBI Taxonomy" id="335849"/>
    <lineage>
        <taxon>Eukaryota</taxon>
        <taxon>Fungi</taxon>
        <taxon>Dikarya</taxon>
        <taxon>Ascomycota</taxon>
        <taxon>Pezizomycotina</taxon>
        <taxon>Sordariomycetes</taxon>
        <taxon>Xylariomycetidae</taxon>
        <taxon>Amphisphaeriales</taxon>
        <taxon>Apiosporaceae</taxon>
        <taxon>Apiospora</taxon>
    </lineage>
</organism>